<gene>
    <name evidence="2" type="ORF">BN1232_00967</name>
    <name evidence="3" type="ORF">MJO58_03940</name>
</gene>
<reference evidence="3" key="2">
    <citation type="submission" date="2022-08" db="EMBL/GenBank/DDBJ databases">
        <title>Complete genome sequence of 14 non-tuberculosis mycobacteria type-strains.</title>
        <authorList>
            <person name="Igarashi Y."/>
            <person name="Osugi A."/>
            <person name="Mitarai S."/>
        </authorList>
    </citation>
    <scope>NUCLEOTIDE SEQUENCE</scope>
    <source>
        <strain evidence="3">ATCC 51985</strain>
    </source>
</reference>
<dbReference type="AlphaFoldDB" id="A0A0E4CLN8"/>
<keyword evidence="1" id="KW-0472">Membrane</keyword>
<evidence type="ECO:0000256" key="1">
    <source>
        <dbReference type="SAM" id="Phobius"/>
    </source>
</evidence>
<keyword evidence="1 2" id="KW-0812">Transmembrane</keyword>
<keyword evidence="5" id="KW-1185">Reference proteome</keyword>
<evidence type="ECO:0000313" key="5">
    <source>
        <dbReference type="Proteomes" id="UP001055171"/>
    </source>
</evidence>
<proteinExistence type="predicted"/>
<reference evidence="2 4" key="1">
    <citation type="submission" date="2015-03" db="EMBL/GenBank/DDBJ databases">
        <authorList>
            <person name="Urmite Genomes"/>
        </authorList>
    </citation>
    <scope>NUCLEOTIDE SEQUENCE [LARGE SCALE GENOMIC DNA]</scope>
    <source>
        <strain evidence="2 4">CSUR P1491</strain>
    </source>
</reference>
<evidence type="ECO:0000313" key="2">
    <source>
        <dbReference type="EMBL" id="CQD05708.1"/>
    </source>
</evidence>
<keyword evidence="1" id="KW-1133">Transmembrane helix</keyword>
<accession>A0A0E4CLN8</accession>
<name>A0A0E4CLN8_MYCLN</name>
<dbReference type="Proteomes" id="UP001055171">
    <property type="component" value="Chromosome"/>
</dbReference>
<dbReference type="EMBL" id="CTEE01000001">
    <property type="protein sequence ID" value="CQD05708.1"/>
    <property type="molecule type" value="Genomic_DNA"/>
</dbReference>
<dbReference type="Proteomes" id="UP000199251">
    <property type="component" value="Unassembled WGS sequence"/>
</dbReference>
<dbReference type="RefSeq" id="WP_090599867.1">
    <property type="nucleotide sequence ID" value="NZ_CP092423.2"/>
</dbReference>
<protein>
    <submittedName>
        <fullName evidence="2">Transmembrane protein</fullName>
    </submittedName>
</protein>
<evidence type="ECO:0000313" key="4">
    <source>
        <dbReference type="Proteomes" id="UP000199251"/>
    </source>
</evidence>
<dbReference type="STRING" id="141349.BN1232_00967"/>
<dbReference type="EMBL" id="CP092423">
    <property type="protein sequence ID" value="ULP43163.1"/>
    <property type="molecule type" value="Genomic_DNA"/>
</dbReference>
<evidence type="ECO:0000313" key="3">
    <source>
        <dbReference type="EMBL" id="ULP43163.1"/>
    </source>
</evidence>
<feature type="transmembrane region" description="Helical" evidence="1">
    <location>
        <begin position="52"/>
        <end position="76"/>
    </location>
</feature>
<organism evidence="2 4">
    <name type="scientific">Mycobacterium lentiflavum</name>
    <dbReference type="NCBI Taxonomy" id="141349"/>
    <lineage>
        <taxon>Bacteria</taxon>
        <taxon>Bacillati</taxon>
        <taxon>Actinomycetota</taxon>
        <taxon>Actinomycetes</taxon>
        <taxon>Mycobacteriales</taxon>
        <taxon>Mycobacteriaceae</taxon>
        <taxon>Mycobacterium</taxon>
        <taxon>Mycobacterium simiae complex</taxon>
    </lineage>
</organism>
<sequence length="86" mass="9101">MRARYRAVAELVVACAALVGVGVSWLHARHIVNVAPITDGQPSTTALVYNPQLLLVAMLLAMIAGVLAVLGIARLWRARRAATPSS</sequence>